<organism evidence="2 3">
    <name type="scientific">Levilactobacillus suantsaiihabitans</name>
    <dbReference type="NCBI Taxonomy" id="2487722"/>
    <lineage>
        <taxon>Bacteria</taxon>
        <taxon>Bacillati</taxon>
        <taxon>Bacillota</taxon>
        <taxon>Bacilli</taxon>
        <taxon>Lactobacillales</taxon>
        <taxon>Lactobacillaceae</taxon>
        <taxon>Levilactobacillus</taxon>
    </lineage>
</organism>
<accession>A0A4Z0JCZ2</accession>
<dbReference type="OrthoDB" id="9780724at2"/>
<proteinExistence type="predicted"/>
<dbReference type="PROSITE" id="PS50878">
    <property type="entry name" value="RT_POL"/>
    <property type="match status" value="1"/>
</dbReference>
<keyword evidence="3" id="KW-1185">Reference proteome</keyword>
<gene>
    <name evidence="2" type="ORF">EGT51_04670</name>
</gene>
<feature type="domain" description="Reverse transcriptase" evidence="1">
    <location>
        <begin position="1"/>
        <end position="319"/>
    </location>
</feature>
<sequence>MSSERKSVLEMTAAEARAFFLKSSSYASMVLPEYFDFQPVLDFAFSKVSGGKLNSMINGNILKTAEKANYSIILNKDAGYDWREVKIVHPLLYADLVEKITEDKNWNELLDRFGLFESNPKIRCISLPVKSTGKMGDTAETILNWWEELEQTSIVNSLEYAYCIRTDITNCYGSIYTHTIDWAVRGKDAAKQAAGKRNDKSFAHKLDWTVERLQCNQTNGIPQGGELFNFIAEIVLGYSDLLLSEKLKDLNNVDWQVVRYRDDYRIFSNSKEIAEKIVKGLADVLADLNMHFNTKKTGLVSDIIESAIKPDKVYWNSRVPIIMPKVWDGKHRRVNYQLTLQKHLLEILWLSKKFPNSGSISKALTSFAKRLDQQSLIEESIEPLISIVADIVSKNPKAIAPGVGVLSKILLKGQQKSSESAKIVSKITTKLENTPNLEYLDVWLQRLSMLSGSELTFSGKLCDAVKNTNNTIWDSSFVRAKITLPSIIDEVKLQELKPEISTEVFDVFNDYNL</sequence>
<evidence type="ECO:0000259" key="1">
    <source>
        <dbReference type="PROSITE" id="PS50878"/>
    </source>
</evidence>
<dbReference type="InterPro" id="IPR000477">
    <property type="entry name" value="RT_dom"/>
</dbReference>
<dbReference type="EMBL" id="RKLX01000005">
    <property type="protein sequence ID" value="TGD19492.1"/>
    <property type="molecule type" value="Genomic_DNA"/>
</dbReference>
<dbReference type="Pfam" id="PF00078">
    <property type="entry name" value="RVT_1"/>
    <property type="match status" value="1"/>
</dbReference>
<dbReference type="AlphaFoldDB" id="A0A4Z0JCZ2"/>
<dbReference type="Proteomes" id="UP000297348">
    <property type="component" value="Unassembled WGS sequence"/>
</dbReference>
<keyword evidence="2" id="KW-0695">RNA-directed DNA polymerase</keyword>
<reference evidence="2 3" key="1">
    <citation type="submission" date="2018-10" db="EMBL/GenBank/DDBJ databases">
        <title>Lactobacillus sp. R7 and Lactobacillus sp. R19 isolated from fermented mustard green product of Taiwan.</title>
        <authorList>
            <person name="Lin S.-T."/>
        </authorList>
    </citation>
    <scope>NUCLEOTIDE SEQUENCE [LARGE SCALE GENOMIC DNA]</scope>
    <source>
        <strain evidence="2 3">BCRC 81129</strain>
    </source>
</reference>
<keyword evidence="2" id="KW-0808">Transferase</keyword>
<evidence type="ECO:0000313" key="3">
    <source>
        <dbReference type="Proteomes" id="UP000297348"/>
    </source>
</evidence>
<protein>
    <submittedName>
        <fullName evidence="2">RNA-directed DNA polymerase</fullName>
    </submittedName>
</protein>
<keyword evidence="2" id="KW-0548">Nucleotidyltransferase</keyword>
<comment type="caution">
    <text evidence="2">The sequence shown here is derived from an EMBL/GenBank/DDBJ whole genome shotgun (WGS) entry which is preliminary data.</text>
</comment>
<evidence type="ECO:0000313" key="2">
    <source>
        <dbReference type="EMBL" id="TGD19492.1"/>
    </source>
</evidence>
<dbReference type="CDD" id="cd01646">
    <property type="entry name" value="RT_Bac_retron_I"/>
    <property type="match status" value="1"/>
</dbReference>
<dbReference type="GO" id="GO:0003964">
    <property type="term" value="F:RNA-directed DNA polymerase activity"/>
    <property type="evidence" value="ECO:0007669"/>
    <property type="project" value="UniProtKB-KW"/>
</dbReference>
<name>A0A4Z0JCZ2_9LACO</name>